<evidence type="ECO:0000256" key="1">
    <source>
        <dbReference type="ARBA" id="ARBA00005614"/>
    </source>
</evidence>
<dbReference type="InterPro" id="IPR036046">
    <property type="entry name" value="Acylphosphatase-like_dom_sf"/>
</dbReference>
<sequence length="94" mass="10455">MEETKTVRVVVEGRVQGVWYRGWTVQEANAHGLDGWVRNLSDGRVEAIFHGPADRVDRMIQACRAGPPSASVSRVLAEPWSEHPGHGFHQRPTA</sequence>
<proteinExistence type="inferred from homology"/>
<keyword evidence="4" id="KW-0378">Hydrolase</keyword>
<keyword evidence="8" id="KW-1185">Reference proteome</keyword>
<dbReference type="RefSeq" id="WP_068499076.1">
    <property type="nucleotide sequence ID" value="NZ_LWQU01000127.1"/>
</dbReference>
<dbReference type="PROSITE" id="PS51160">
    <property type="entry name" value="ACYLPHOSPHATASE_3"/>
    <property type="match status" value="1"/>
</dbReference>
<evidence type="ECO:0000256" key="2">
    <source>
        <dbReference type="ARBA" id="ARBA00012150"/>
    </source>
</evidence>
<dbReference type="InterPro" id="IPR001792">
    <property type="entry name" value="Acylphosphatase-like_dom"/>
</dbReference>
<dbReference type="PROSITE" id="PS00151">
    <property type="entry name" value="ACYLPHOSPHATASE_2"/>
    <property type="match status" value="1"/>
</dbReference>
<dbReference type="Pfam" id="PF00708">
    <property type="entry name" value="Acylphosphatase"/>
    <property type="match status" value="1"/>
</dbReference>
<dbReference type="PANTHER" id="PTHR47268">
    <property type="entry name" value="ACYLPHOSPHATASE"/>
    <property type="match status" value="1"/>
</dbReference>
<dbReference type="AlphaFoldDB" id="A0A178MT24"/>
<feature type="active site" evidence="4">
    <location>
        <position position="21"/>
    </location>
</feature>
<dbReference type="Gene3D" id="3.30.70.100">
    <property type="match status" value="1"/>
</dbReference>
<accession>A0A178MT24</accession>
<dbReference type="SUPFAM" id="SSF54975">
    <property type="entry name" value="Acylphosphatase/BLUF domain-like"/>
    <property type="match status" value="1"/>
</dbReference>
<dbReference type="EC" id="3.6.1.7" evidence="2 4"/>
<dbReference type="STRING" id="1437059.A6A05_10310"/>
<dbReference type="PANTHER" id="PTHR47268:SF4">
    <property type="entry name" value="ACYLPHOSPHATASE"/>
    <property type="match status" value="1"/>
</dbReference>
<dbReference type="GO" id="GO:0003998">
    <property type="term" value="F:acylphosphatase activity"/>
    <property type="evidence" value="ECO:0007669"/>
    <property type="project" value="UniProtKB-EC"/>
</dbReference>
<organism evidence="7 8">
    <name type="scientific">Magnetospirillum moscoviense</name>
    <dbReference type="NCBI Taxonomy" id="1437059"/>
    <lineage>
        <taxon>Bacteria</taxon>
        <taxon>Pseudomonadati</taxon>
        <taxon>Pseudomonadota</taxon>
        <taxon>Alphaproteobacteria</taxon>
        <taxon>Rhodospirillales</taxon>
        <taxon>Rhodospirillaceae</taxon>
        <taxon>Magnetospirillum</taxon>
    </lineage>
</organism>
<protein>
    <recommendedName>
        <fullName evidence="2 4">acylphosphatase</fullName>
        <ecNumber evidence="2 4">3.6.1.7</ecNumber>
    </recommendedName>
</protein>
<reference evidence="7 8" key="1">
    <citation type="submission" date="2016-04" db="EMBL/GenBank/DDBJ databases">
        <title>Draft genome sequence of freshwater magnetotactic bacteria Magnetospirillum marisnigri SP-1 and Magnetospirillum moscoviense BB-1.</title>
        <authorList>
            <person name="Koziaeva V."/>
            <person name="Dziuba M.V."/>
            <person name="Ivanov T.M."/>
            <person name="Kuznetsov B."/>
            <person name="Grouzdev D.S."/>
        </authorList>
    </citation>
    <scope>NUCLEOTIDE SEQUENCE [LARGE SCALE GENOMIC DNA]</scope>
    <source>
        <strain evidence="7 8">BB-1</strain>
    </source>
</reference>
<gene>
    <name evidence="7" type="ORF">A6A05_10310</name>
</gene>
<name>A0A178MT24_9PROT</name>
<dbReference type="InterPro" id="IPR017968">
    <property type="entry name" value="Acylphosphatase_CS"/>
</dbReference>
<evidence type="ECO:0000313" key="8">
    <source>
        <dbReference type="Proteomes" id="UP000078543"/>
    </source>
</evidence>
<dbReference type="Proteomes" id="UP000078543">
    <property type="component" value="Unassembled WGS sequence"/>
</dbReference>
<comment type="catalytic activity">
    <reaction evidence="3 4">
        <text>an acyl phosphate + H2O = a carboxylate + phosphate + H(+)</text>
        <dbReference type="Rhea" id="RHEA:14965"/>
        <dbReference type="ChEBI" id="CHEBI:15377"/>
        <dbReference type="ChEBI" id="CHEBI:15378"/>
        <dbReference type="ChEBI" id="CHEBI:29067"/>
        <dbReference type="ChEBI" id="CHEBI:43474"/>
        <dbReference type="ChEBI" id="CHEBI:59918"/>
        <dbReference type="EC" id="3.6.1.7"/>
    </reaction>
</comment>
<comment type="caution">
    <text evidence="7">The sequence shown here is derived from an EMBL/GenBank/DDBJ whole genome shotgun (WGS) entry which is preliminary data.</text>
</comment>
<feature type="active site" evidence="4">
    <location>
        <position position="39"/>
    </location>
</feature>
<dbReference type="InterPro" id="IPR020456">
    <property type="entry name" value="Acylphosphatase"/>
</dbReference>
<dbReference type="PRINTS" id="PR00112">
    <property type="entry name" value="ACYLPHPHTASE"/>
</dbReference>
<dbReference type="EMBL" id="LWQU01000127">
    <property type="protein sequence ID" value="OAN52945.1"/>
    <property type="molecule type" value="Genomic_DNA"/>
</dbReference>
<evidence type="ECO:0000256" key="4">
    <source>
        <dbReference type="PROSITE-ProRule" id="PRU00520"/>
    </source>
</evidence>
<feature type="domain" description="Acylphosphatase-like" evidence="6">
    <location>
        <begin position="6"/>
        <end position="92"/>
    </location>
</feature>
<dbReference type="OrthoDB" id="5295388at2"/>
<evidence type="ECO:0000313" key="7">
    <source>
        <dbReference type="EMBL" id="OAN52945.1"/>
    </source>
</evidence>
<comment type="similarity">
    <text evidence="1 5">Belongs to the acylphosphatase family.</text>
</comment>
<evidence type="ECO:0000256" key="5">
    <source>
        <dbReference type="RuleBase" id="RU004168"/>
    </source>
</evidence>
<evidence type="ECO:0000256" key="3">
    <source>
        <dbReference type="ARBA" id="ARBA00047645"/>
    </source>
</evidence>
<evidence type="ECO:0000259" key="6">
    <source>
        <dbReference type="PROSITE" id="PS51160"/>
    </source>
</evidence>